<evidence type="ECO:0000256" key="1">
    <source>
        <dbReference type="SAM" id="MobiDB-lite"/>
    </source>
</evidence>
<organism evidence="2 3">
    <name type="scientific">Chaetomium globosum (strain ATCC 6205 / CBS 148.51 / DSM 1962 / NBRC 6347 / NRRL 1970)</name>
    <name type="common">Soil fungus</name>
    <dbReference type="NCBI Taxonomy" id="306901"/>
    <lineage>
        <taxon>Eukaryota</taxon>
        <taxon>Fungi</taxon>
        <taxon>Dikarya</taxon>
        <taxon>Ascomycota</taxon>
        <taxon>Pezizomycotina</taxon>
        <taxon>Sordariomycetes</taxon>
        <taxon>Sordariomycetidae</taxon>
        <taxon>Sordariales</taxon>
        <taxon>Chaetomiaceae</taxon>
        <taxon>Chaetomium</taxon>
    </lineage>
</organism>
<keyword evidence="3" id="KW-1185">Reference proteome</keyword>
<dbReference type="GeneID" id="4390341"/>
<proteinExistence type="predicted"/>
<dbReference type="VEuPathDB" id="FungiDB:CHGG_06378"/>
<protein>
    <submittedName>
        <fullName evidence="2">Uncharacterized protein</fullName>
    </submittedName>
</protein>
<dbReference type="InParanoid" id="Q2H4N7"/>
<dbReference type="HOGENOM" id="CLU_1722145_0_0_1"/>
<reference evidence="3" key="1">
    <citation type="journal article" date="2015" name="Genome Announc.">
        <title>Draft genome sequence of the cellulolytic fungus Chaetomium globosum.</title>
        <authorList>
            <person name="Cuomo C.A."/>
            <person name="Untereiner W.A."/>
            <person name="Ma L.-J."/>
            <person name="Grabherr M."/>
            <person name="Birren B.W."/>
        </authorList>
    </citation>
    <scope>NUCLEOTIDE SEQUENCE [LARGE SCALE GENOMIC DNA]</scope>
    <source>
        <strain evidence="3">ATCC 6205 / CBS 148.51 / DSM 1962 / NBRC 6347 / NRRL 1970</strain>
    </source>
</reference>
<sequence>MDRRRALLLDTWLVGPNISISDYIGVPEDIGGPAAEGGVDPGAEQPKHGEGVATGWPRAFIITRVRYSDDNGYGAGGNSSLGTYRPSVASRSLREERRAGGSLGGRRVCVAGCHGTGEARALRPWILRFTGPLGGSIGREFVSKINNGRVRT</sequence>
<evidence type="ECO:0000313" key="2">
    <source>
        <dbReference type="EMBL" id="EAQ89759.1"/>
    </source>
</evidence>
<dbReference type="EMBL" id="CH408031">
    <property type="protein sequence ID" value="EAQ89759.1"/>
    <property type="molecule type" value="Genomic_DNA"/>
</dbReference>
<evidence type="ECO:0000313" key="3">
    <source>
        <dbReference type="Proteomes" id="UP000001056"/>
    </source>
</evidence>
<dbReference type="Proteomes" id="UP000001056">
    <property type="component" value="Unassembled WGS sequence"/>
</dbReference>
<feature type="region of interest" description="Disordered" evidence="1">
    <location>
        <begin position="31"/>
        <end position="50"/>
    </location>
</feature>
<dbReference type="RefSeq" id="XP_001222473.1">
    <property type="nucleotide sequence ID" value="XM_001222472.1"/>
</dbReference>
<name>Q2H4N7_CHAGB</name>
<gene>
    <name evidence="2" type="ORF">CHGG_06378</name>
</gene>
<accession>Q2H4N7</accession>
<dbReference type="AlphaFoldDB" id="Q2H4N7"/>